<name>A0ABM9JMH5_9RALS</name>
<protein>
    <submittedName>
        <fullName evidence="2">Uncharacterized protein</fullName>
    </submittedName>
</protein>
<feature type="region of interest" description="Disordered" evidence="1">
    <location>
        <begin position="78"/>
        <end position="111"/>
    </location>
</feature>
<gene>
    <name evidence="2" type="ORF">LMG19083_03008</name>
</gene>
<keyword evidence="3" id="KW-1185">Reference proteome</keyword>
<sequence length="228" mass="24755">MKLDFSLLDKPGRFSSVPNVPRVQGAAIPEHTKECEKSETGHPAYLMKVPRASIFSQQAGIEPNNDALGWAGHSGEVSHVPPGKTRKPNTNKGSEGLGHAGQVGRGQSIEPQRVRYPLSEDGAPYMPYVVPMAPERVDSLLANLWDTIGKVADIEGWAVECRVDLLGLVARQPVASLVDDLAYFQERLNAIEAIARVAAIEPLALQLRETPKLPISCATYTVSRSRRG</sequence>
<dbReference type="EMBL" id="CATZBU010000006">
    <property type="protein sequence ID" value="CAJ0797418.1"/>
    <property type="molecule type" value="Genomic_DNA"/>
</dbReference>
<reference evidence="2 3" key="1">
    <citation type="submission" date="2023-07" db="EMBL/GenBank/DDBJ databases">
        <authorList>
            <person name="Peeters C."/>
        </authorList>
    </citation>
    <scope>NUCLEOTIDE SEQUENCE [LARGE SCALE GENOMIC DNA]</scope>
    <source>
        <strain evidence="2 3">LMG 19083</strain>
    </source>
</reference>
<feature type="compositionally biased region" description="Gly residues" evidence="1">
    <location>
        <begin position="95"/>
        <end position="104"/>
    </location>
</feature>
<organism evidence="2 3">
    <name type="scientific">Ralstonia psammae</name>
    <dbReference type="NCBI Taxonomy" id="3058598"/>
    <lineage>
        <taxon>Bacteria</taxon>
        <taxon>Pseudomonadati</taxon>
        <taxon>Pseudomonadota</taxon>
        <taxon>Betaproteobacteria</taxon>
        <taxon>Burkholderiales</taxon>
        <taxon>Burkholderiaceae</taxon>
        <taxon>Ralstonia</taxon>
    </lineage>
</organism>
<evidence type="ECO:0000256" key="1">
    <source>
        <dbReference type="SAM" id="MobiDB-lite"/>
    </source>
</evidence>
<comment type="caution">
    <text evidence="2">The sequence shown here is derived from an EMBL/GenBank/DDBJ whole genome shotgun (WGS) entry which is preliminary data.</text>
</comment>
<evidence type="ECO:0000313" key="2">
    <source>
        <dbReference type="EMBL" id="CAJ0797418.1"/>
    </source>
</evidence>
<accession>A0ABM9JMH5</accession>
<evidence type="ECO:0000313" key="3">
    <source>
        <dbReference type="Proteomes" id="UP001189813"/>
    </source>
</evidence>
<proteinExistence type="predicted"/>
<dbReference type="Proteomes" id="UP001189813">
    <property type="component" value="Unassembled WGS sequence"/>
</dbReference>